<dbReference type="OrthoDB" id="2545919at2759"/>
<keyword evidence="4" id="KW-0028">Amino-acid biosynthesis</keyword>
<dbReference type="InterPro" id="IPR015424">
    <property type="entry name" value="PyrdxlP-dep_Trfase"/>
</dbReference>
<evidence type="ECO:0000256" key="5">
    <source>
        <dbReference type="ARBA" id="ARBA00022898"/>
    </source>
</evidence>
<evidence type="ECO:0000256" key="9">
    <source>
        <dbReference type="ARBA" id="ARBA00047213"/>
    </source>
</evidence>
<keyword evidence="7" id="KW-0456">Lyase</keyword>
<evidence type="ECO:0000256" key="3">
    <source>
        <dbReference type="ARBA" id="ARBA00012224"/>
    </source>
</evidence>
<reference evidence="14 15" key="1">
    <citation type="submission" date="2016-07" db="EMBL/GenBank/DDBJ databases">
        <title>Pervasive Adenine N6-methylation of Active Genes in Fungi.</title>
        <authorList>
            <consortium name="DOE Joint Genome Institute"/>
            <person name="Mondo S.J."/>
            <person name="Dannebaum R.O."/>
            <person name="Kuo R.C."/>
            <person name="Labutti K."/>
            <person name="Haridas S."/>
            <person name="Kuo A."/>
            <person name="Salamov A."/>
            <person name="Ahrendt S.R."/>
            <person name="Lipzen A."/>
            <person name="Sullivan W."/>
            <person name="Andreopoulos W.B."/>
            <person name="Clum A."/>
            <person name="Lindquist E."/>
            <person name="Daum C."/>
            <person name="Ramamoorthy G.K."/>
            <person name="Gryganskyi A."/>
            <person name="Culley D."/>
            <person name="Magnuson J.K."/>
            <person name="James T.Y."/>
            <person name="O'Malley M.A."/>
            <person name="Stajich J.E."/>
            <person name="Spatafora J.W."/>
            <person name="Visel A."/>
            <person name="Grigoriev I.V."/>
        </authorList>
    </citation>
    <scope>NUCLEOTIDE SEQUENCE [LARGE SCALE GENOMIC DNA]</scope>
    <source>
        <strain evidence="14 15">JEL800</strain>
    </source>
</reference>
<dbReference type="FunFam" id="3.40.640.10:FF:000009">
    <property type="entry name" value="Cystathionine gamma-synthase homolog"/>
    <property type="match status" value="1"/>
</dbReference>
<evidence type="ECO:0000256" key="8">
    <source>
        <dbReference type="ARBA" id="ARBA00046315"/>
    </source>
</evidence>
<dbReference type="GO" id="GO:0047804">
    <property type="term" value="F:cysteine-S-conjugate beta-lyase activity"/>
    <property type="evidence" value="ECO:0007669"/>
    <property type="project" value="UniProtKB-EC"/>
</dbReference>
<evidence type="ECO:0000256" key="7">
    <source>
        <dbReference type="ARBA" id="ARBA00023239"/>
    </source>
</evidence>
<dbReference type="SUPFAM" id="SSF53383">
    <property type="entry name" value="PLP-dependent transferases"/>
    <property type="match status" value="1"/>
</dbReference>
<protein>
    <recommendedName>
        <fullName evidence="12">Cystathionine beta-lyase</fullName>
        <ecNumber evidence="3">4.4.1.13</ecNumber>
    </recommendedName>
    <alternativeName>
        <fullName evidence="9">Cysteine-S-conjugate beta-lyase</fullName>
    </alternativeName>
</protein>
<comment type="pathway">
    <text evidence="8">Amino-acid biosynthesis; L-methionine biosynthesis via de novo pathway; L-homocysteine from L-cystathionine: step 1/1.</text>
</comment>
<dbReference type="InterPro" id="IPR015422">
    <property type="entry name" value="PyrdxlP-dep_Trfase_small"/>
</dbReference>
<proteinExistence type="inferred from homology"/>
<dbReference type="EC" id="4.4.1.13" evidence="3"/>
<comment type="caution">
    <text evidence="14">The sequence shown here is derived from an EMBL/GenBank/DDBJ whole genome shotgun (WGS) entry which is preliminary data.</text>
</comment>
<evidence type="ECO:0000313" key="15">
    <source>
        <dbReference type="Proteomes" id="UP000193642"/>
    </source>
</evidence>
<organism evidence="14 15">
    <name type="scientific">Rhizoclosmatium globosum</name>
    <dbReference type="NCBI Taxonomy" id="329046"/>
    <lineage>
        <taxon>Eukaryota</taxon>
        <taxon>Fungi</taxon>
        <taxon>Fungi incertae sedis</taxon>
        <taxon>Chytridiomycota</taxon>
        <taxon>Chytridiomycota incertae sedis</taxon>
        <taxon>Chytridiomycetes</taxon>
        <taxon>Chytridiales</taxon>
        <taxon>Chytriomycetaceae</taxon>
        <taxon>Rhizoclosmatium</taxon>
    </lineage>
</organism>
<dbReference type="InterPro" id="IPR054542">
    <property type="entry name" value="Cys_met_metab_PP"/>
</dbReference>
<comment type="cofactor">
    <cofactor evidence="1 13">
        <name>pyridoxal 5'-phosphate</name>
        <dbReference type="ChEBI" id="CHEBI:597326"/>
    </cofactor>
</comment>
<accession>A0A1Y2BXR4</accession>
<name>A0A1Y2BXR4_9FUNG</name>
<keyword evidence="5 13" id="KW-0663">Pyridoxal phosphate</keyword>
<evidence type="ECO:0000256" key="1">
    <source>
        <dbReference type="ARBA" id="ARBA00001933"/>
    </source>
</evidence>
<dbReference type="PROSITE" id="PS00868">
    <property type="entry name" value="CYS_MET_METAB_PP"/>
    <property type="match status" value="1"/>
</dbReference>
<dbReference type="InterPro" id="IPR006238">
    <property type="entry name" value="Cys_b_lyase_euk"/>
</dbReference>
<dbReference type="GO" id="GO:0030170">
    <property type="term" value="F:pyridoxal phosphate binding"/>
    <property type="evidence" value="ECO:0007669"/>
    <property type="project" value="InterPro"/>
</dbReference>
<dbReference type="AlphaFoldDB" id="A0A1Y2BXR4"/>
<keyword evidence="15" id="KW-1185">Reference proteome</keyword>
<gene>
    <name evidence="14" type="ORF">BCR33DRAFT_720025</name>
</gene>
<dbReference type="Pfam" id="PF01053">
    <property type="entry name" value="Cys_Met_Meta_PP"/>
    <property type="match status" value="1"/>
</dbReference>
<evidence type="ECO:0000256" key="13">
    <source>
        <dbReference type="RuleBase" id="RU362118"/>
    </source>
</evidence>
<comment type="catalytic activity">
    <reaction evidence="11">
        <text>an S-substituted L-cysteine + H2O = a thiol + pyruvate + NH4(+)</text>
        <dbReference type="Rhea" id="RHEA:18121"/>
        <dbReference type="ChEBI" id="CHEBI:15361"/>
        <dbReference type="ChEBI" id="CHEBI:15377"/>
        <dbReference type="ChEBI" id="CHEBI:28938"/>
        <dbReference type="ChEBI" id="CHEBI:29256"/>
        <dbReference type="ChEBI" id="CHEBI:58717"/>
        <dbReference type="EC" id="4.4.1.13"/>
    </reaction>
</comment>
<comment type="similarity">
    <text evidence="2 13">Belongs to the trans-sulfuration enzymes family.</text>
</comment>
<dbReference type="PANTHER" id="PTHR11808:SF50">
    <property type="entry name" value="CYSTATHIONINE BETA-LYASE"/>
    <property type="match status" value="1"/>
</dbReference>
<evidence type="ECO:0000256" key="4">
    <source>
        <dbReference type="ARBA" id="ARBA00022605"/>
    </source>
</evidence>
<dbReference type="GO" id="GO:0071266">
    <property type="term" value="P:'de novo' L-methionine biosynthetic process"/>
    <property type="evidence" value="ECO:0007669"/>
    <property type="project" value="InterPro"/>
</dbReference>
<dbReference type="CDD" id="cd00614">
    <property type="entry name" value="CGS_like"/>
    <property type="match status" value="1"/>
</dbReference>
<dbReference type="InterPro" id="IPR000277">
    <property type="entry name" value="Cys/Met-Metab_PyrdxlP-dep_enz"/>
</dbReference>
<evidence type="ECO:0000256" key="6">
    <source>
        <dbReference type="ARBA" id="ARBA00023167"/>
    </source>
</evidence>
<dbReference type="InterPro" id="IPR015421">
    <property type="entry name" value="PyrdxlP-dep_Trfase_major"/>
</dbReference>
<dbReference type="EMBL" id="MCGO01000039">
    <property type="protein sequence ID" value="ORY39562.1"/>
    <property type="molecule type" value="Genomic_DNA"/>
</dbReference>
<dbReference type="NCBIfam" id="TIGR01329">
    <property type="entry name" value="cysta_beta_ly_E"/>
    <property type="match status" value="1"/>
</dbReference>
<evidence type="ECO:0000256" key="11">
    <source>
        <dbReference type="ARBA" id="ARBA00047625"/>
    </source>
</evidence>
<dbReference type="FunFam" id="3.90.1150.10:FF:000013">
    <property type="entry name" value="Cystathionine beta-lyase"/>
    <property type="match status" value="1"/>
</dbReference>
<sequence length="471" mass="51340">MRQLNDFPISKVDAIENFLGQECTQLWGEGNHHKNKERESYVLMSNETMTPSSLSPSSVTLSDSAVVLDTPQDLPQREFGLATRCVLVSNPGDPYAAASVPIYQTATFKQSSACEMGAFDYTRSGNPTRSALESHLEKLMKCERAFVVSTGMSALDAILRLARSGDEIIAGDDLYGGTNRLLTYIKQTLDITVHHVDTTSVAAVQAAIHPQKTKFVLLESPTNPMLKIADIRTISALVHEACPDALVIVDNTMMSPILMNCLDLGADIEYHSGTKYLSGHHDLMAGVIAVKEKAVADRIYFIINSIGCGLAPFDSYLLLRGIKTLSLRLERQQQNAEKIAEFLESSGFTVYYPGLDSHPQKKLHMSMAKGAGAVLSFVTGDVSKSERIVEACKVWGISVSFGCVNSLISMPCNMSHASIPAEVRKARALPDDLIRLCVGIEDIEDLLDDLKAALDSAESFYPASKKKKTIA</sequence>
<evidence type="ECO:0000256" key="10">
    <source>
        <dbReference type="ARBA" id="ARBA00047517"/>
    </source>
</evidence>
<dbReference type="Gene3D" id="3.40.640.10">
    <property type="entry name" value="Type I PLP-dependent aspartate aminotransferase-like (Major domain)"/>
    <property type="match status" value="1"/>
</dbReference>
<evidence type="ECO:0000256" key="12">
    <source>
        <dbReference type="ARBA" id="ARBA00072331"/>
    </source>
</evidence>
<dbReference type="GO" id="GO:0005777">
    <property type="term" value="C:peroxisome"/>
    <property type="evidence" value="ECO:0007669"/>
    <property type="project" value="EnsemblFungi"/>
</dbReference>
<keyword evidence="6" id="KW-0486">Methionine biosynthesis</keyword>
<evidence type="ECO:0000313" key="14">
    <source>
        <dbReference type="EMBL" id="ORY39562.1"/>
    </source>
</evidence>
<dbReference type="Gene3D" id="3.90.1150.10">
    <property type="entry name" value="Aspartate Aminotransferase, domain 1"/>
    <property type="match status" value="1"/>
</dbReference>
<dbReference type="PANTHER" id="PTHR11808">
    <property type="entry name" value="TRANS-SULFURATION ENZYME FAMILY MEMBER"/>
    <property type="match status" value="1"/>
</dbReference>
<comment type="catalytic activity">
    <reaction evidence="10">
        <text>L,L-cystathionine + H2O = L-homocysteine + pyruvate + NH4(+)</text>
        <dbReference type="Rhea" id="RHEA:13965"/>
        <dbReference type="ChEBI" id="CHEBI:15361"/>
        <dbReference type="ChEBI" id="CHEBI:15377"/>
        <dbReference type="ChEBI" id="CHEBI:28938"/>
        <dbReference type="ChEBI" id="CHEBI:58161"/>
        <dbReference type="ChEBI" id="CHEBI:58199"/>
    </reaction>
</comment>
<dbReference type="STRING" id="329046.A0A1Y2BXR4"/>
<evidence type="ECO:0000256" key="2">
    <source>
        <dbReference type="ARBA" id="ARBA00009077"/>
    </source>
</evidence>
<dbReference type="GO" id="GO:0019346">
    <property type="term" value="P:transsulfuration"/>
    <property type="evidence" value="ECO:0007669"/>
    <property type="project" value="EnsemblFungi"/>
</dbReference>
<dbReference type="Proteomes" id="UP000193642">
    <property type="component" value="Unassembled WGS sequence"/>
</dbReference>